<feature type="transmembrane region" description="Helical" evidence="1">
    <location>
        <begin position="15"/>
        <end position="33"/>
    </location>
</feature>
<reference evidence="2 3" key="1">
    <citation type="submission" date="2020-08" db="EMBL/GenBank/DDBJ databases">
        <title>Genomic Encyclopedia of Type Strains, Phase IV (KMG-IV): sequencing the most valuable type-strain genomes for metagenomic binning, comparative biology and taxonomic classification.</title>
        <authorList>
            <person name="Goeker M."/>
        </authorList>
    </citation>
    <scope>NUCLEOTIDE SEQUENCE [LARGE SCALE GENOMIC DNA]</scope>
    <source>
        <strain evidence="2 3">DSM 26944</strain>
    </source>
</reference>
<gene>
    <name evidence="2" type="ORF">FHS76_002035</name>
</gene>
<evidence type="ECO:0000313" key="2">
    <source>
        <dbReference type="EMBL" id="MBB5702160.1"/>
    </source>
</evidence>
<keyword evidence="1" id="KW-0812">Transmembrane</keyword>
<keyword evidence="1" id="KW-1133">Transmembrane helix</keyword>
<comment type="caution">
    <text evidence="2">The sequence shown here is derived from an EMBL/GenBank/DDBJ whole genome shotgun (WGS) entry which is preliminary data.</text>
</comment>
<dbReference type="RefSeq" id="WP_183651753.1">
    <property type="nucleotide sequence ID" value="NZ_JACIJG010000006.1"/>
</dbReference>
<organism evidence="2 3">
    <name type="scientific">Brucella daejeonensis</name>
    <dbReference type="NCBI Taxonomy" id="659015"/>
    <lineage>
        <taxon>Bacteria</taxon>
        <taxon>Pseudomonadati</taxon>
        <taxon>Pseudomonadota</taxon>
        <taxon>Alphaproteobacteria</taxon>
        <taxon>Hyphomicrobiales</taxon>
        <taxon>Brucellaceae</taxon>
        <taxon>Brucella/Ochrobactrum group</taxon>
        <taxon>Brucella</taxon>
    </lineage>
</organism>
<dbReference type="AlphaFoldDB" id="A0A7W9AX05"/>
<evidence type="ECO:0000313" key="3">
    <source>
        <dbReference type="Proteomes" id="UP000555546"/>
    </source>
</evidence>
<dbReference type="Proteomes" id="UP000555546">
    <property type="component" value="Unassembled WGS sequence"/>
</dbReference>
<protein>
    <submittedName>
        <fullName evidence="2">Uncharacterized protein</fullName>
    </submittedName>
</protein>
<sequence length="93" mass="9746">MGALWGLIPPWVKSALAALVAAILVFGAGYTIGAMKERQRAALDAAQATAKAIQERAKIDEKVGGLDVIGLCVELGGLQSDCEQLRRVEGNPD</sequence>
<name>A0A7W9AX05_9HYPH</name>
<evidence type="ECO:0000256" key="1">
    <source>
        <dbReference type="SAM" id="Phobius"/>
    </source>
</evidence>
<keyword evidence="1" id="KW-0472">Membrane</keyword>
<keyword evidence="3" id="KW-1185">Reference proteome</keyword>
<proteinExistence type="predicted"/>
<dbReference type="EMBL" id="JACIJG010000006">
    <property type="protein sequence ID" value="MBB5702160.1"/>
    <property type="molecule type" value="Genomic_DNA"/>
</dbReference>
<accession>A0A7W9AX05</accession>